<dbReference type="Pfam" id="PF13279">
    <property type="entry name" value="4HBT_2"/>
    <property type="match status" value="1"/>
</dbReference>
<dbReference type="KEGG" id="clup:CLUP02_05114"/>
<dbReference type="Pfam" id="PF00106">
    <property type="entry name" value="adh_short"/>
    <property type="match status" value="1"/>
</dbReference>
<dbReference type="EMBL" id="CP019475">
    <property type="protein sequence ID" value="UQC79634.1"/>
    <property type="molecule type" value="Genomic_DNA"/>
</dbReference>
<keyword evidence="3" id="KW-1185">Reference proteome</keyword>
<gene>
    <name evidence="2" type="ORF">CLUP02_05114</name>
</gene>
<evidence type="ECO:0000256" key="1">
    <source>
        <dbReference type="ARBA" id="ARBA00038476"/>
    </source>
</evidence>
<accession>A0A9Q8SLM2</accession>
<name>A0A9Q8SLM2_9PEZI</name>
<dbReference type="Proteomes" id="UP000830671">
    <property type="component" value="Chromosome 3"/>
</dbReference>
<dbReference type="CDD" id="cd00586">
    <property type="entry name" value="4HBT"/>
    <property type="match status" value="1"/>
</dbReference>
<proteinExistence type="inferred from homology"/>
<evidence type="ECO:0000313" key="2">
    <source>
        <dbReference type="EMBL" id="UQC79634.1"/>
    </source>
</evidence>
<sequence>MADALGAAKPCLRQILEQMMQSVASTKAQAAWGVATAALLYLNLKRIPFVWHFRVFSHIWWPKNGLFEHKPGAIFQPVVTPSRVALLETDYNLHKSNSTYFSDLDVARTDLLAALRAQAIDGGLYKDYKRGVQVLLAGTSCTFKKEIKPGAAFNMQSRVLTWDKKWVYIVTHFVEKRKGSKSPTYQPWKEVDEGKTDQSSPLVYAAAISKCVVKAGRLTVPPQKFFQAAGVLPSVDQPEGSIADVTPELRRQRASIYTPASRSAVFDSNINRCPTMPNTVYVITGTNKGIGLGLVKTLLARPSTTVVASVRNDEAASSLKSSVRDVNKGNGSELFVMLLDFNIAPDSTAVRKAFDTATGGAVTRIDVLISNAAVSTTASRSVLTTAEELRSAFEINTIAPLMVFQGLWPLLERPQEADGPPAKFIGITSSLGSIEEQEPLPAGAYGPSKAALNWLVKSLHIQHPDLVSVAVHPGFVRTSMGEDAAKQWNFDLNRLDTIESSVTGVLEVIDGASRESTSGKLVTQTGQLIAW</sequence>
<dbReference type="CDD" id="cd05325">
    <property type="entry name" value="carb_red_sniffer_like_SDR_c"/>
    <property type="match status" value="1"/>
</dbReference>
<dbReference type="PRINTS" id="PR00081">
    <property type="entry name" value="GDHRDH"/>
</dbReference>
<dbReference type="Gene3D" id="3.40.50.720">
    <property type="entry name" value="NAD(P)-binding Rossmann-like Domain"/>
    <property type="match status" value="1"/>
</dbReference>
<dbReference type="PANTHER" id="PTHR12475">
    <property type="match status" value="1"/>
</dbReference>
<dbReference type="SUPFAM" id="SSF51735">
    <property type="entry name" value="NAD(P)-binding Rossmann-fold domains"/>
    <property type="match status" value="1"/>
</dbReference>
<dbReference type="GeneID" id="73339133"/>
<dbReference type="AlphaFoldDB" id="A0A9Q8SLM2"/>
<comment type="similarity">
    <text evidence="1">Belongs to the lcsJ thioesterase family.</text>
</comment>
<evidence type="ECO:0000313" key="3">
    <source>
        <dbReference type="Proteomes" id="UP000830671"/>
    </source>
</evidence>
<dbReference type="InterPro" id="IPR051490">
    <property type="entry name" value="THEM6_lcsJ_thioesterase"/>
</dbReference>
<dbReference type="PANTHER" id="PTHR12475:SF4">
    <property type="entry name" value="PROTEIN THEM6"/>
    <property type="match status" value="1"/>
</dbReference>
<organism evidence="2 3">
    <name type="scientific">Colletotrichum lupini</name>
    <dbReference type="NCBI Taxonomy" id="145971"/>
    <lineage>
        <taxon>Eukaryota</taxon>
        <taxon>Fungi</taxon>
        <taxon>Dikarya</taxon>
        <taxon>Ascomycota</taxon>
        <taxon>Pezizomycotina</taxon>
        <taxon>Sordariomycetes</taxon>
        <taxon>Hypocreomycetidae</taxon>
        <taxon>Glomerellales</taxon>
        <taxon>Glomerellaceae</taxon>
        <taxon>Colletotrichum</taxon>
        <taxon>Colletotrichum acutatum species complex</taxon>
    </lineage>
</organism>
<dbReference type="InterPro" id="IPR002347">
    <property type="entry name" value="SDR_fam"/>
</dbReference>
<protein>
    <submittedName>
        <fullName evidence="2">Short-chain dehydrogenase/reductase family oxidoreductase</fullName>
    </submittedName>
</protein>
<dbReference type="InterPro" id="IPR029069">
    <property type="entry name" value="HotDog_dom_sf"/>
</dbReference>
<dbReference type="InterPro" id="IPR036291">
    <property type="entry name" value="NAD(P)-bd_dom_sf"/>
</dbReference>
<dbReference type="RefSeq" id="XP_049141266.1">
    <property type="nucleotide sequence ID" value="XM_049284123.1"/>
</dbReference>
<reference evidence="2" key="1">
    <citation type="journal article" date="2021" name="Mol. Plant Microbe Interact.">
        <title>Complete Genome Sequence of the Plant-Pathogenic Fungus Colletotrichum lupini.</title>
        <authorList>
            <person name="Baroncelli R."/>
            <person name="Pensec F."/>
            <person name="Da Lio D."/>
            <person name="Boufleur T."/>
            <person name="Vicente I."/>
            <person name="Sarrocco S."/>
            <person name="Picot A."/>
            <person name="Baraldi E."/>
            <person name="Sukno S."/>
            <person name="Thon M."/>
            <person name="Le Floch G."/>
        </authorList>
    </citation>
    <scope>NUCLEOTIDE SEQUENCE</scope>
    <source>
        <strain evidence="2">IMI 504893</strain>
    </source>
</reference>
<dbReference type="Gene3D" id="3.10.129.10">
    <property type="entry name" value="Hotdog Thioesterase"/>
    <property type="match status" value="1"/>
</dbReference>
<dbReference type="SUPFAM" id="SSF54637">
    <property type="entry name" value="Thioesterase/thiol ester dehydrase-isomerase"/>
    <property type="match status" value="1"/>
</dbReference>